<dbReference type="GO" id="GO:0016787">
    <property type="term" value="F:hydrolase activity"/>
    <property type="evidence" value="ECO:0007669"/>
    <property type="project" value="UniProtKB-KW"/>
</dbReference>
<dbReference type="RefSeq" id="WP_344811991.1">
    <property type="nucleotide sequence ID" value="NZ_BAAAYX010000004.1"/>
</dbReference>
<dbReference type="EMBL" id="BAAAYX010000004">
    <property type="protein sequence ID" value="GAA3701566.1"/>
    <property type="molecule type" value="Genomic_DNA"/>
</dbReference>
<gene>
    <name evidence="2" type="ORF">GCM10022204_18000</name>
</gene>
<proteinExistence type="predicted"/>
<accession>A0ABP7D759</accession>
<feature type="domain" description="Nudix hydrolase" evidence="1">
    <location>
        <begin position="54"/>
        <end position="186"/>
    </location>
</feature>
<keyword evidence="3" id="KW-1185">Reference proteome</keyword>
<sequence>MTSLPDATSLHADAVAVLQTWAGSGVSKDQQSLAEAYLGFLAARSDAVWRSCEPGHLTASALVLSADRSATLLTLHPRVGQWLQLGGHCEPGDPTLLAAALREATEESGIDGLEIDPVPVRLDVHALTCSLGRPTRHLDVQYRAYAPPDATARITAESDDLAWHPVAALPASADRSVRLLVEASLQR</sequence>
<dbReference type="PROSITE" id="PS51462">
    <property type="entry name" value="NUDIX"/>
    <property type="match status" value="1"/>
</dbReference>
<dbReference type="Pfam" id="PF00293">
    <property type="entry name" value="NUDIX"/>
    <property type="match status" value="1"/>
</dbReference>
<evidence type="ECO:0000313" key="2">
    <source>
        <dbReference type="EMBL" id="GAA3701566.1"/>
    </source>
</evidence>
<keyword evidence="2" id="KW-0378">Hydrolase</keyword>
<evidence type="ECO:0000259" key="1">
    <source>
        <dbReference type="PROSITE" id="PS51462"/>
    </source>
</evidence>
<dbReference type="CDD" id="cd03674">
    <property type="entry name" value="NUDIX_Hydrolase"/>
    <property type="match status" value="1"/>
</dbReference>
<protein>
    <submittedName>
        <fullName evidence="2">NUDIX hydrolase</fullName>
    </submittedName>
</protein>
<organism evidence="2 3">
    <name type="scientific">Microlunatus aurantiacus</name>
    <dbReference type="NCBI Taxonomy" id="446786"/>
    <lineage>
        <taxon>Bacteria</taxon>
        <taxon>Bacillati</taxon>
        <taxon>Actinomycetota</taxon>
        <taxon>Actinomycetes</taxon>
        <taxon>Propionibacteriales</taxon>
        <taxon>Propionibacteriaceae</taxon>
        <taxon>Microlunatus</taxon>
    </lineage>
</organism>
<comment type="caution">
    <text evidence="2">The sequence shown here is derived from an EMBL/GenBank/DDBJ whole genome shotgun (WGS) entry which is preliminary data.</text>
</comment>
<dbReference type="Proteomes" id="UP001500051">
    <property type="component" value="Unassembled WGS sequence"/>
</dbReference>
<dbReference type="Gene3D" id="3.90.79.10">
    <property type="entry name" value="Nucleoside Triphosphate Pyrophosphohydrolase"/>
    <property type="match status" value="1"/>
</dbReference>
<dbReference type="SUPFAM" id="SSF55811">
    <property type="entry name" value="Nudix"/>
    <property type="match status" value="1"/>
</dbReference>
<name>A0ABP7D759_9ACTN</name>
<dbReference type="InterPro" id="IPR000086">
    <property type="entry name" value="NUDIX_hydrolase_dom"/>
</dbReference>
<dbReference type="InterPro" id="IPR015797">
    <property type="entry name" value="NUDIX_hydrolase-like_dom_sf"/>
</dbReference>
<reference evidence="3" key="1">
    <citation type="journal article" date="2019" name="Int. J. Syst. Evol. Microbiol.">
        <title>The Global Catalogue of Microorganisms (GCM) 10K type strain sequencing project: providing services to taxonomists for standard genome sequencing and annotation.</title>
        <authorList>
            <consortium name="The Broad Institute Genomics Platform"/>
            <consortium name="The Broad Institute Genome Sequencing Center for Infectious Disease"/>
            <person name="Wu L."/>
            <person name="Ma J."/>
        </authorList>
    </citation>
    <scope>NUCLEOTIDE SEQUENCE [LARGE SCALE GENOMIC DNA]</scope>
    <source>
        <strain evidence="3">JCM 16548</strain>
    </source>
</reference>
<evidence type="ECO:0000313" key="3">
    <source>
        <dbReference type="Proteomes" id="UP001500051"/>
    </source>
</evidence>